<evidence type="ECO:0000256" key="2">
    <source>
        <dbReference type="ARBA" id="ARBA00022679"/>
    </source>
</evidence>
<dbReference type="EMBL" id="CACSII010000020">
    <property type="protein sequence ID" value="CAA0119167.1"/>
    <property type="molecule type" value="Genomic_DNA"/>
</dbReference>
<dbReference type="GO" id="GO:0016776">
    <property type="term" value="F:phosphotransferase activity, phosphate group as acceptor"/>
    <property type="evidence" value="ECO:0007669"/>
    <property type="project" value="UniProtKB-UniRule"/>
</dbReference>
<comment type="similarity">
    <text evidence="5">Belongs to the pyruvate, phosphate/water dikinase regulatory protein family. PSRP subfamily.</text>
</comment>
<dbReference type="InterPro" id="IPR005177">
    <property type="entry name" value="Kinase-pyrophosphorylase"/>
</dbReference>
<evidence type="ECO:0000256" key="1">
    <source>
        <dbReference type="ARBA" id="ARBA00022527"/>
    </source>
</evidence>
<evidence type="ECO:0000256" key="3">
    <source>
        <dbReference type="ARBA" id="ARBA00022741"/>
    </source>
</evidence>
<name>A0A5S9QJY1_9GAMM</name>
<dbReference type="PANTHER" id="PTHR31756:SF3">
    <property type="entry name" value="PYRUVATE, PHOSPHATE DIKINASE REGULATORY PROTEIN 1, CHLOROPLASTIC"/>
    <property type="match status" value="1"/>
</dbReference>
<dbReference type="EC" id="2.7.11.33" evidence="5"/>
<proteinExistence type="inferred from homology"/>
<evidence type="ECO:0000313" key="7">
    <source>
        <dbReference type="Proteomes" id="UP000434580"/>
    </source>
</evidence>
<evidence type="ECO:0000256" key="4">
    <source>
        <dbReference type="ARBA" id="ARBA00022777"/>
    </source>
</evidence>
<dbReference type="GO" id="GO:0043531">
    <property type="term" value="F:ADP binding"/>
    <property type="evidence" value="ECO:0007669"/>
    <property type="project" value="UniProtKB-UniRule"/>
</dbReference>
<comment type="catalytic activity">
    <reaction evidence="5">
        <text>[pyruvate, water dikinase] + ADP = [pyruvate, water dikinase]-phosphate + AMP + H(+)</text>
        <dbReference type="Rhea" id="RHEA:46020"/>
        <dbReference type="Rhea" id="RHEA-COMP:11425"/>
        <dbReference type="Rhea" id="RHEA-COMP:11426"/>
        <dbReference type="ChEBI" id="CHEBI:15378"/>
        <dbReference type="ChEBI" id="CHEBI:43176"/>
        <dbReference type="ChEBI" id="CHEBI:68546"/>
        <dbReference type="ChEBI" id="CHEBI:456215"/>
        <dbReference type="ChEBI" id="CHEBI:456216"/>
        <dbReference type="EC" id="2.7.11.33"/>
    </reaction>
</comment>
<reference evidence="6 7" key="1">
    <citation type="submission" date="2019-11" db="EMBL/GenBank/DDBJ databases">
        <authorList>
            <person name="Holert J."/>
        </authorList>
    </citation>
    <scope>NUCLEOTIDE SEQUENCE [LARGE SCALE GENOMIC DNA]</scope>
    <source>
        <strain evidence="6">BC5_2</strain>
    </source>
</reference>
<protein>
    <recommendedName>
        <fullName evidence="5">Putative phosphoenolpyruvate synthase regulatory protein</fullName>
        <shortName evidence="5">PEP synthase regulatory protein</shortName>
        <shortName evidence="5">PSRP</shortName>
        <ecNumber evidence="5">2.7.11.33</ecNumber>
        <ecNumber evidence="5">2.7.4.28</ecNumber>
    </recommendedName>
    <alternativeName>
        <fullName evidence="5">Pyruvate, water dikinase regulatory protein</fullName>
    </alternativeName>
</protein>
<comment type="function">
    <text evidence="5">Bifunctional serine/threonine kinase and phosphorylase involved in the regulation of the phosphoenolpyruvate synthase (PEPS) by catalyzing its phosphorylation/dephosphorylation.</text>
</comment>
<dbReference type="HAMAP" id="MF_01062">
    <property type="entry name" value="PSRP"/>
    <property type="match status" value="1"/>
</dbReference>
<feature type="binding site" evidence="5">
    <location>
        <begin position="152"/>
        <end position="159"/>
    </location>
    <ligand>
        <name>ADP</name>
        <dbReference type="ChEBI" id="CHEBI:456216"/>
    </ligand>
</feature>
<comment type="catalytic activity">
    <reaction evidence="5">
        <text>[pyruvate, water dikinase]-phosphate + phosphate + H(+) = [pyruvate, water dikinase] + diphosphate</text>
        <dbReference type="Rhea" id="RHEA:48580"/>
        <dbReference type="Rhea" id="RHEA-COMP:11425"/>
        <dbReference type="Rhea" id="RHEA-COMP:11426"/>
        <dbReference type="ChEBI" id="CHEBI:15378"/>
        <dbReference type="ChEBI" id="CHEBI:33019"/>
        <dbReference type="ChEBI" id="CHEBI:43176"/>
        <dbReference type="ChEBI" id="CHEBI:43474"/>
        <dbReference type="ChEBI" id="CHEBI:68546"/>
        <dbReference type="EC" id="2.7.4.28"/>
    </reaction>
</comment>
<dbReference type="OrthoDB" id="9782201at2"/>
<dbReference type="EC" id="2.7.4.28" evidence="5"/>
<gene>
    <name evidence="6" type="primary">ppsR</name>
    <name evidence="6" type="ORF">DPBNPPHM_02410</name>
</gene>
<dbReference type="GO" id="GO:0004674">
    <property type="term" value="F:protein serine/threonine kinase activity"/>
    <property type="evidence" value="ECO:0007669"/>
    <property type="project" value="UniProtKB-UniRule"/>
</dbReference>
<organism evidence="6 7">
    <name type="scientific">BD1-7 clade bacterium</name>
    <dbReference type="NCBI Taxonomy" id="2029982"/>
    <lineage>
        <taxon>Bacteria</taxon>
        <taxon>Pseudomonadati</taxon>
        <taxon>Pseudomonadota</taxon>
        <taxon>Gammaproteobacteria</taxon>
        <taxon>Cellvibrionales</taxon>
        <taxon>Spongiibacteraceae</taxon>
        <taxon>BD1-7 clade</taxon>
    </lineage>
</organism>
<keyword evidence="4 5" id="KW-0418">Kinase</keyword>
<dbReference type="NCBIfam" id="NF003742">
    <property type="entry name" value="PRK05339.1"/>
    <property type="match status" value="1"/>
</dbReference>
<dbReference type="GO" id="GO:0005524">
    <property type="term" value="F:ATP binding"/>
    <property type="evidence" value="ECO:0007669"/>
    <property type="project" value="InterPro"/>
</dbReference>
<keyword evidence="6" id="KW-0670">Pyruvate</keyword>
<sequence length="270" mass="30395">MNKRHVYIISDSTGITAQTLAQSIVSQFEDIKFQTTVIPYVDSIEKAQQTVERINSNCHDGERPIIFDTVIAPNLSEILSGAQGMRFDVLNMYLAPLQVELGQKSTLTVGKAHGRTQDANYKHRIDAVHFAMENDDGAKTRYYDKADVILIGVSRCGKTPTCLYLALQFGIYAANYPITEEDIEDLSLPKVLKEHKQKLFGLTIAPDRLSLIRNERRANSKYASLRQCQNEVREVEGIFRRHGIDFINTTDSSIEEIAATMLDKSGLHRS</sequence>
<dbReference type="AlphaFoldDB" id="A0A5S9QJY1"/>
<evidence type="ECO:0000313" key="6">
    <source>
        <dbReference type="EMBL" id="CAA0119167.1"/>
    </source>
</evidence>
<evidence type="ECO:0000256" key="5">
    <source>
        <dbReference type="HAMAP-Rule" id="MF_01062"/>
    </source>
</evidence>
<dbReference type="InterPro" id="IPR026530">
    <property type="entry name" value="PSRP"/>
</dbReference>
<keyword evidence="2 5" id="KW-0808">Transferase</keyword>
<dbReference type="Proteomes" id="UP000434580">
    <property type="component" value="Unassembled WGS sequence"/>
</dbReference>
<dbReference type="PANTHER" id="PTHR31756">
    <property type="entry name" value="PYRUVATE, PHOSPHATE DIKINASE REGULATORY PROTEIN 1, CHLOROPLASTIC"/>
    <property type="match status" value="1"/>
</dbReference>
<accession>A0A5S9QJY1</accession>
<keyword evidence="3 5" id="KW-0547">Nucleotide-binding</keyword>
<keyword evidence="1 5" id="KW-0723">Serine/threonine-protein kinase</keyword>
<dbReference type="Pfam" id="PF03618">
    <property type="entry name" value="Kinase-PPPase"/>
    <property type="match status" value="1"/>
</dbReference>